<dbReference type="SUPFAM" id="SSF55120">
    <property type="entry name" value="Pseudouridine synthase"/>
    <property type="match status" value="1"/>
</dbReference>
<dbReference type="Gene3D" id="3.30.2350.10">
    <property type="entry name" value="Pseudouridine synthase"/>
    <property type="match status" value="1"/>
</dbReference>
<dbReference type="PANTHER" id="PTHR21600:SF89">
    <property type="entry name" value="RIBOSOMAL LARGE SUBUNIT PSEUDOURIDINE SYNTHASE A"/>
    <property type="match status" value="1"/>
</dbReference>
<dbReference type="InterPro" id="IPR006145">
    <property type="entry name" value="PsdUridine_synth_RsuA/RluA"/>
</dbReference>
<evidence type="ECO:0000259" key="1">
    <source>
        <dbReference type="Pfam" id="PF00849"/>
    </source>
</evidence>
<dbReference type="InterPro" id="IPR020103">
    <property type="entry name" value="PsdUridine_synth_cat_dom_sf"/>
</dbReference>
<organism evidence="2">
    <name type="scientific">uncultured bacterium Lq_007_G03</name>
    <dbReference type="NCBI Taxonomy" id="1489288"/>
    <lineage>
        <taxon>Bacteria</taxon>
        <taxon>environmental samples</taxon>
    </lineage>
</organism>
<dbReference type="InterPro" id="IPR006224">
    <property type="entry name" value="PsdUridine_synth_RluA-like_CS"/>
</dbReference>
<feature type="domain" description="Pseudouridine synthase RsuA/RluA-like" evidence="1">
    <location>
        <begin position="235"/>
        <end position="382"/>
    </location>
</feature>
<dbReference type="GO" id="GO:0140098">
    <property type="term" value="F:catalytic activity, acting on RNA"/>
    <property type="evidence" value="ECO:0007669"/>
    <property type="project" value="UniProtKB-ARBA"/>
</dbReference>
<dbReference type="CDD" id="cd02869">
    <property type="entry name" value="PseudoU_synth_RluA_like"/>
    <property type="match status" value="1"/>
</dbReference>
<dbReference type="AlphaFoldDB" id="A0A0B4N1A3"/>
<reference evidence="2" key="1">
    <citation type="submission" date="2014-03" db="EMBL/GenBank/DDBJ databases">
        <title>A sequence of cellulolytic fosmid clone of goat rumen metagenome.</title>
        <authorList>
            <person name="Lee K.-T."/>
            <person name="Kim J.-Y."/>
            <person name="Kim Y.-J."/>
            <person name="Ahn J.-H."/>
            <person name="Park M.-N."/>
            <person name="Kim J.-H."/>
            <person name="Kim T.-H."/>
        </authorList>
    </citation>
    <scope>NUCLEOTIDE SEQUENCE</scope>
</reference>
<dbReference type="Pfam" id="PF00849">
    <property type="entry name" value="PseudoU_synth_2"/>
    <property type="match status" value="1"/>
</dbReference>
<proteinExistence type="predicted"/>
<dbReference type="InterPro" id="IPR050188">
    <property type="entry name" value="RluA_PseudoU_synthase"/>
</dbReference>
<name>A0A0B4N1A3_9BACT</name>
<dbReference type="PROSITE" id="PS01129">
    <property type="entry name" value="PSI_RLU"/>
    <property type="match status" value="1"/>
</dbReference>
<dbReference type="GO" id="GO:0009982">
    <property type="term" value="F:pseudouridine synthase activity"/>
    <property type="evidence" value="ECO:0007669"/>
    <property type="project" value="InterPro"/>
</dbReference>
<evidence type="ECO:0000313" key="2">
    <source>
        <dbReference type="EMBL" id="AIF26227.1"/>
    </source>
</evidence>
<protein>
    <submittedName>
        <fullName evidence="2">Putative ribosomal large subunit pseudouridine synthase A</fullName>
    </submittedName>
</protein>
<dbReference type="EMBL" id="KJ631403">
    <property type="protein sequence ID" value="AIF26227.1"/>
    <property type="molecule type" value="Genomic_DNA"/>
</dbReference>
<dbReference type="GO" id="GO:0003723">
    <property type="term" value="F:RNA binding"/>
    <property type="evidence" value="ECO:0007669"/>
    <property type="project" value="InterPro"/>
</dbReference>
<accession>A0A0B4N1A3</accession>
<dbReference type="GO" id="GO:0000455">
    <property type="term" value="P:enzyme-directed rRNA pseudouridine synthesis"/>
    <property type="evidence" value="ECO:0007669"/>
    <property type="project" value="TreeGrafter"/>
</dbReference>
<dbReference type="PANTHER" id="PTHR21600">
    <property type="entry name" value="MITOCHONDRIAL RNA PSEUDOURIDINE SYNTHASE"/>
    <property type="match status" value="1"/>
</dbReference>
<sequence>MSHNELFSDAQNGKMFGVLVVTSADSQELFFLAAYSGLLAGRNDWSWFVPPVFDAQQPDGHFKQTERQLTAMNTVLETLDSDSRLAIDLKEHRRQTSEELQRWLFQQYNMLNALGQQRNLIDIWHDYHSVKVRSRFPYPPGGAGDCCAPKLLQYAYQQHLTPVCMAEFWMGKSPTGEVRHDGQFYPACRGKCLPILTWMLKGLQVEPNPHESDPLMFPIGQPEIKLDIIYEDQWLMVINKPTGLLSVPGRESRLSVWSVIRQHYADSDEWALAHRLDMGTSGLLIVAKTREAYSLLQSQFAQRAIHKSYVALLEGTVGCAEGTIQLPLRADPLDRPRQIVDYETGKPATTDYKVLSVSDGITRIELMPHTGRTHQLRVHCAHPDGLGVPILGDDLYGHGGRERLYLHAHRITFCHPVTREQMTLRAEVPF</sequence>